<name>A0A895XKK6_9ACTN</name>
<feature type="region of interest" description="Disordered" evidence="1">
    <location>
        <begin position="1"/>
        <end position="57"/>
    </location>
</feature>
<accession>A0A895XKK6</accession>
<sequence length="108" mass="11474">MVQTRLNAQSRAELPDGYAAGVPVREPAERLGGHRETVRAPARHAGLAPRNGPELPQHMRDEAVAPYASGLSLLKVGRQLGIGDETVRAEVLASGGTLRPRGRHTVVA</sequence>
<dbReference type="AlphaFoldDB" id="A0A895XKK6"/>
<feature type="compositionally biased region" description="Polar residues" evidence="1">
    <location>
        <begin position="1"/>
        <end position="10"/>
    </location>
</feature>
<organism evidence="2 3">
    <name type="scientific">Natronoglycomyces albus</name>
    <dbReference type="NCBI Taxonomy" id="2811108"/>
    <lineage>
        <taxon>Bacteria</taxon>
        <taxon>Bacillati</taxon>
        <taxon>Actinomycetota</taxon>
        <taxon>Actinomycetes</taxon>
        <taxon>Glycomycetales</taxon>
        <taxon>Glycomycetaceae</taxon>
        <taxon>Natronoglycomyces</taxon>
    </lineage>
</organism>
<dbReference type="RefSeq" id="WP_213170092.1">
    <property type="nucleotide sequence ID" value="NZ_CP070496.1"/>
</dbReference>
<dbReference type="KEGG" id="nav:JQS30_09705"/>
<gene>
    <name evidence="2" type="ORF">JQS30_09705</name>
</gene>
<dbReference type="EMBL" id="CP070496">
    <property type="protein sequence ID" value="QSB04093.1"/>
    <property type="molecule type" value="Genomic_DNA"/>
</dbReference>
<evidence type="ECO:0000313" key="2">
    <source>
        <dbReference type="EMBL" id="QSB04093.1"/>
    </source>
</evidence>
<evidence type="ECO:0008006" key="4">
    <source>
        <dbReference type="Google" id="ProtNLM"/>
    </source>
</evidence>
<evidence type="ECO:0000256" key="1">
    <source>
        <dbReference type="SAM" id="MobiDB-lite"/>
    </source>
</evidence>
<evidence type="ECO:0000313" key="3">
    <source>
        <dbReference type="Proteomes" id="UP000662939"/>
    </source>
</evidence>
<feature type="compositionally biased region" description="Basic and acidic residues" evidence="1">
    <location>
        <begin position="26"/>
        <end position="38"/>
    </location>
</feature>
<proteinExistence type="predicted"/>
<dbReference type="Proteomes" id="UP000662939">
    <property type="component" value="Chromosome"/>
</dbReference>
<reference evidence="2" key="1">
    <citation type="submission" date="2021-02" db="EMBL/GenBank/DDBJ databases">
        <title>Natronoglycomyces albus gen. nov., sp. nov, a haloalkaliphilic actinobacterium from a soda solonchak soil.</title>
        <authorList>
            <person name="Sorokin D.Y."/>
            <person name="Khijniak T.V."/>
            <person name="Zakharycheva A.P."/>
            <person name="Boueva O.V."/>
            <person name="Ariskina E.V."/>
            <person name="Hahnke R.L."/>
            <person name="Bunk B."/>
            <person name="Sproer C."/>
            <person name="Schumann P."/>
            <person name="Evtushenko L.I."/>
            <person name="Kublanov I.V."/>
        </authorList>
    </citation>
    <scope>NUCLEOTIDE SEQUENCE</scope>
    <source>
        <strain evidence="2">DSM 106290</strain>
    </source>
</reference>
<protein>
    <recommendedName>
        <fullName evidence="4">Helix-turn-helix domain-containing protein</fullName>
    </recommendedName>
</protein>
<keyword evidence="3" id="KW-1185">Reference proteome</keyword>